<name>A0ABX7QCZ0_9FLAO</name>
<sequence>MKANVFKIGLPMAVVAFGLASAAGTSSTKESSKVFAQNGYEHISVNNACNIPKAFCDEQGDEACTAPDTGNQLYSQPSNCVLPLKRSE</sequence>
<dbReference type="Proteomes" id="UP000663440">
    <property type="component" value="Chromosome"/>
</dbReference>
<organism evidence="2 3">
    <name type="scientific">Flavobacterium endoglycinae</name>
    <dbReference type="NCBI Taxonomy" id="2816357"/>
    <lineage>
        <taxon>Bacteria</taxon>
        <taxon>Pseudomonadati</taxon>
        <taxon>Bacteroidota</taxon>
        <taxon>Flavobacteriia</taxon>
        <taxon>Flavobacteriales</taxon>
        <taxon>Flavobacteriaceae</taxon>
        <taxon>Flavobacterium</taxon>
    </lineage>
</organism>
<dbReference type="EMBL" id="CP071448">
    <property type="protein sequence ID" value="QSW88471.1"/>
    <property type="molecule type" value="Genomic_DNA"/>
</dbReference>
<evidence type="ECO:0000313" key="3">
    <source>
        <dbReference type="Proteomes" id="UP000663440"/>
    </source>
</evidence>
<evidence type="ECO:0000256" key="1">
    <source>
        <dbReference type="SAM" id="SignalP"/>
    </source>
</evidence>
<dbReference type="InterPro" id="IPR045391">
    <property type="entry name" value="DUF6520"/>
</dbReference>
<feature type="chain" id="PRO_5046641195" evidence="1">
    <location>
        <begin position="23"/>
        <end position="88"/>
    </location>
</feature>
<keyword evidence="1" id="KW-0732">Signal</keyword>
<proteinExistence type="predicted"/>
<reference evidence="2 3" key="1">
    <citation type="submission" date="2021-03" db="EMBL/GenBank/DDBJ databases">
        <title>Flavobacterium kribbensis sp. nov, an endophytic bacteria, isolated from soybean.</title>
        <authorList>
            <person name="Lee J."/>
            <person name="Seo J."/>
        </authorList>
    </citation>
    <scope>NUCLEOTIDE SEQUENCE [LARGE SCALE GENOMIC DNA]</scope>
    <source>
        <strain evidence="2 3">BB8</strain>
    </source>
</reference>
<gene>
    <name evidence="2" type="ORF">J0383_19765</name>
</gene>
<feature type="signal peptide" evidence="1">
    <location>
        <begin position="1"/>
        <end position="22"/>
    </location>
</feature>
<dbReference type="RefSeq" id="WP_207295674.1">
    <property type="nucleotide sequence ID" value="NZ_CP071448.1"/>
</dbReference>
<keyword evidence="3" id="KW-1185">Reference proteome</keyword>
<evidence type="ECO:0000313" key="2">
    <source>
        <dbReference type="EMBL" id="QSW88471.1"/>
    </source>
</evidence>
<dbReference type="Pfam" id="PF20130">
    <property type="entry name" value="DUF6520"/>
    <property type="match status" value="1"/>
</dbReference>
<accession>A0ABX7QCZ0</accession>
<protein>
    <submittedName>
        <fullName evidence="2">Uncharacterized protein</fullName>
    </submittedName>
</protein>